<evidence type="ECO:0000313" key="3">
    <source>
        <dbReference type="Proteomes" id="UP000269974"/>
    </source>
</evidence>
<accession>A0A7Z8Y866</accession>
<name>A0A7Z8Y866_9ACTO</name>
<proteinExistence type="predicted"/>
<gene>
    <name evidence="2" type="ORF">NCTC10327_00434</name>
</gene>
<feature type="compositionally biased region" description="Basic and acidic residues" evidence="1">
    <location>
        <begin position="1"/>
        <end position="18"/>
    </location>
</feature>
<dbReference type="AlphaFoldDB" id="A0A7Z8Y866"/>
<dbReference type="InterPro" id="IPR021678">
    <property type="entry name" value="DUF3263"/>
</dbReference>
<feature type="compositionally biased region" description="Low complexity" evidence="1">
    <location>
        <begin position="32"/>
        <end position="51"/>
    </location>
</feature>
<feature type="region of interest" description="Disordered" evidence="1">
    <location>
        <begin position="1"/>
        <end position="73"/>
    </location>
</feature>
<evidence type="ECO:0000313" key="2">
    <source>
        <dbReference type="EMBL" id="VDG75747.1"/>
    </source>
</evidence>
<dbReference type="Proteomes" id="UP000269974">
    <property type="component" value="Unassembled WGS sequence"/>
</dbReference>
<evidence type="ECO:0000256" key="1">
    <source>
        <dbReference type="SAM" id="MobiDB-lite"/>
    </source>
</evidence>
<protein>
    <submittedName>
        <fullName evidence="2">Protein of uncharacterized function (DUF3263)</fullName>
    </submittedName>
</protein>
<dbReference type="EMBL" id="UYIO01000001">
    <property type="protein sequence ID" value="VDG75747.1"/>
    <property type="molecule type" value="Genomic_DNA"/>
</dbReference>
<dbReference type="RefSeq" id="WP_049619131.1">
    <property type="nucleotide sequence ID" value="NZ_LFUS01000014.1"/>
</dbReference>
<reference evidence="2 3" key="1">
    <citation type="submission" date="2018-11" db="EMBL/GenBank/DDBJ databases">
        <authorList>
            <consortium name="Pathogen Informatics"/>
        </authorList>
    </citation>
    <scope>NUCLEOTIDE SEQUENCE [LARGE SCALE GENOMIC DNA]</scope>
    <source>
        <strain evidence="2 3">NCTC10327</strain>
    </source>
</reference>
<dbReference type="Pfam" id="PF11662">
    <property type="entry name" value="DUF3263"/>
    <property type="match status" value="1"/>
</dbReference>
<organism evidence="2 3">
    <name type="scientific">Actinobaculum suis</name>
    <dbReference type="NCBI Taxonomy" id="1657"/>
    <lineage>
        <taxon>Bacteria</taxon>
        <taxon>Bacillati</taxon>
        <taxon>Actinomycetota</taxon>
        <taxon>Actinomycetes</taxon>
        <taxon>Actinomycetales</taxon>
        <taxon>Actinomycetaceae</taxon>
        <taxon>Actinobaculum</taxon>
    </lineage>
</organism>
<comment type="caution">
    <text evidence="2">The sequence shown here is derived from an EMBL/GenBank/DDBJ whole genome shotgun (WGS) entry which is preliminary data.</text>
</comment>
<sequence length="147" mass="16345">MSAAEERKAKAAAREAPSREQPAATRKQPAREAPTQEQPAATQGQPATQEQPAREVPNTLATEPLTAAEQKVLHNEKTWRSRFRRKAASITALGMTETEYYLLVASAVEKPAAELADPELVRRIRNLRAERARERGTFGRGESFPQR</sequence>